<proteinExistence type="predicted"/>
<evidence type="ECO:0000256" key="1">
    <source>
        <dbReference type="ARBA" id="ARBA00004370"/>
    </source>
</evidence>
<evidence type="ECO:0000256" key="5">
    <source>
        <dbReference type="ARBA" id="ARBA00023237"/>
    </source>
</evidence>
<evidence type="ECO:0000256" key="6">
    <source>
        <dbReference type="SAM" id="SignalP"/>
    </source>
</evidence>
<keyword evidence="5" id="KW-0998">Cell outer membrane</keyword>
<sequence>MKTRIFTGIMLLLLILMAACSTTSRLGEEEILYTGVKKIEITGVDSLEVPGNVKSAIKAPLLVKPNNSFLGAYWRTPFPIGLWVYNHMKPKKDKGFKHWFYEKFAKEPILISGVKPEVRVKVVDDILANYGYFGAHCQYELVYSKKNRKMAKIRYWVEVPTPSFYDSIEFPTPVTPLTELIDSLSKKSLIRKGAQYNLDTLSAERTRITTVARNKGYYYFRPEYIEYLADTTQKPKTVSLRMVLGKGIPAPALNAYKVGNVDVSLSSATGKGQIDSLFYKDLTVVYQKPMHLRKFVLPANITLKPGNIYSVEQQNLTQTNLSKLNIFRYVNLDVTPLDSLKGKDSLDVSIDAAFDVPLESEFEVDVSSKSNSFIGPQITFGVSKKNLFGAGEILAVKLNGSYEWQTGKKPAGAKSSLLNSYEFGLNGTLSFPRVLIPYKMQRKKNRRYPARTYFQLGADLMNRPHFFRMIQFNLSMNYDFQSSPYSFHTVTPVKLIYNKLLNTTSSFDNTLNENPAIALSFRNQFIPTVGYTYTFDRSFGRNGNNRIFWQTSATSAGNILAGIMDLAGKKGEKELFGNQFSQFIKGSTEFKYYRRLWGDNWLATRFLIGAGHAYGNSKVMPYSEQFYIGGANSIRAFTIRSLGPGSYRPPVNDPNGYFDQTGNFKLEANAEFRFKIIGGLHGAVFLDAGNIWLLQKDPKRPGGELQMKTFAKDIALGTGFGLRYDISYLVLRADLGIGIHSPYPNPEKSGYYNMSNFKNSLGFHLAIGYPF</sequence>
<feature type="signal peptide" evidence="6">
    <location>
        <begin position="1"/>
        <end position="26"/>
    </location>
</feature>
<protein>
    <submittedName>
        <fullName evidence="8">BamA/TamA family outer membrane protein</fullName>
    </submittedName>
</protein>
<dbReference type="PANTHER" id="PTHR12815">
    <property type="entry name" value="SORTING AND ASSEMBLY MACHINERY SAMM50 PROTEIN FAMILY MEMBER"/>
    <property type="match status" value="1"/>
</dbReference>
<keyword evidence="9" id="KW-1185">Reference proteome</keyword>
<dbReference type="Pfam" id="PF01103">
    <property type="entry name" value="Omp85"/>
    <property type="match status" value="1"/>
</dbReference>
<comment type="subcellular location">
    <subcellularLocation>
        <location evidence="1">Membrane</location>
    </subcellularLocation>
</comment>
<keyword evidence="2" id="KW-0812">Transmembrane</keyword>
<dbReference type="InterPro" id="IPR000184">
    <property type="entry name" value="Bac_surfAg_D15"/>
</dbReference>
<dbReference type="Proteomes" id="UP001205603">
    <property type="component" value="Unassembled WGS sequence"/>
</dbReference>
<organism evidence="8 9">
    <name type="scientific">Coprobacter tertius</name>
    <dbReference type="NCBI Taxonomy" id="2944915"/>
    <lineage>
        <taxon>Bacteria</taxon>
        <taxon>Pseudomonadati</taxon>
        <taxon>Bacteroidota</taxon>
        <taxon>Bacteroidia</taxon>
        <taxon>Bacteroidales</taxon>
        <taxon>Barnesiellaceae</taxon>
        <taxon>Coprobacter</taxon>
    </lineage>
</organism>
<keyword evidence="3 6" id="KW-0732">Signal</keyword>
<name>A0ABT1MK38_9BACT</name>
<evidence type="ECO:0000256" key="4">
    <source>
        <dbReference type="ARBA" id="ARBA00023136"/>
    </source>
</evidence>
<feature type="chain" id="PRO_5045446228" evidence="6">
    <location>
        <begin position="27"/>
        <end position="771"/>
    </location>
</feature>
<evidence type="ECO:0000313" key="9">
    <source>
        <dbReference type="Proteomes" id="UP001205603"/>
    </source>
</evidence>
<dbReference type="PANTHER" id="PTHR12815:SF47">
    <property type="entry name" value="TRANSLOCATION AND ASSEMBLY MODULE SUBUNIT TAMA"/>
    <property type="match status" value="1"/>
</dbReference>
<evidence type="ECO:0000256" key="3">
    <source>
        <dbReference type="ARBA" id="ARBA00022729"/>
    </source>
</evidence>
<gene>
    <name evidence="8" type="ORF">NMU02_11590</name>
</gene>
<dbReference type="RefSeq" id="WP_255028084.1">
    <property type="nucleotide sequence ID" value="NZ_JANDHW010000013.1"/>
</dbReference>
<dbReference type="Gene3D" id="2.40.160.50">
    <property type="entry name" value="membrane protein fhac: a member of the omp85/tpsb transporter family"/>
    <property type="match status" value="1"/>
</dbReference>
<evidence type="ECO:0000259" key="7">
    <source>
        <dbReference type="Pfam" id="PF01103"/>
    </source>
</evidence>
<dbReference type="InterPro" id="IPR039910">
    <property type="entry name" value="D15-like"/>
</dbReference>
<feature type="domain" description="Bacterial surface antigen (D15)" evidence="7">
    <location>
        <begin position="386"/>
        <end position="768"/>
    </location>
</feature>
<evidence type="ECO:0000256" key="2">
    <source>
        <dbReference type="ARBA" id="ARBA00022692"/>
    </source>
</evidence>
<evidence type="ECO:0000313" key="8">
    <source>
        <dbReference type="EMBL" id="MCP9612734.1"/>
    </source>
</evidence>
<dbReference type="PROSITE" id="PS51257">
    <property type="entry name" value="PROKAR_LIPOPROTEIN"/>
    <property type="match status" value="1"/>
</dbReference>
<dbReference type="EMBL" id="JANDHW010000013">
    <property type="protein sequence ID" value="MCP9612734.1"/>
    <property type="molecule type" value="Genomic_DNA"/>
</dbReference>
<keyword evidence="4" id="KW-0472">Membrane</keyword>
<comment type="caution">
    <text evidence="8">The sequence shown here is derived from an EMBL/GenBank/DDBJ whole genome shotgun (WGS) entry which is preliminary data.</text>
</comment>
<accession>A0ABT1MK38</accession>
<reference evidence="8 9" key="1">
    <citation type="submission" date="2022-07" db="EMBL/GenBank/DDBJ databases">
        <title>Fecal culturing of patients with breast cancer.</title>
        <authorList>
            <person name="Teng N.M.Y."/>
            <person name="Kiu R."/>
            <person name="Evans R."/>
            <person name="Baker D.J."/>
            <person name="Zenner C."/>
            <person name="Robinson S.D."/>
            <person name="Hall L.J."/>
        </authorList>
    </citation>
    <scope>NUCLEOTIDE SEQUENCE [LARGE SCALE GENOMIC DNA]</scope>
    <source>
        <strain evidence="8 9">LH1063</strain>
    </source>
</reference>